<dbReference type="InterPro" id="IPR033479">
    <property type="entry name" value="dCache_1"/>
</dbReference>
<dbReference type="SMART" id="SM00387">
    <property type="entry name" value="HATPase_c"/>
    <property type="match status" value="1"/>
</dbReference>
<evidence type="ECO:0000256" key="3">
    <source>
        <dbReference type="ARBA" id="ARBA00022692"/>
    </source>
</evidence>
<dbReference type="SUPFAM" id="SSF55874">
    <property type="entry name" value="ATPase domain of HSP90 chaperone/DNA topoisomerase II/histidine kinase"/>
    <property type="match status" value="1"/>
</dbReference>
<dbReference type="InterPro" id="IPR036890">
    <property type="entry name" value="HATPase_C_sf"/>
</dbReference>
<protein>
    <submittedName>
        <fullName evidence="8">Sensor histidine kinase</fullName>
    </submittedName>
</protein>
<sequence length="625" mass="71809">MIELTIKDTLVLQLYRGNKNAVKRWSMLLKRLMKAITAGSLFKKLITSYVWLIIVPVALIGWMSFKASEEVLMNKISESNRQTMSQIDRNVNTLLDQVTAVVNMINLNPNLEPYLLKQYTDPYQKLFDRAVVEQNTMQVSLAFDWMQFESFLIGGNGLIYSQNEIDETRNSARLLQLQKEQAIRSAADRIMWSGVQASYIKNQEQTNVFNAVKLLYNPFTNREYGIFVLSVKEDSLYRIYRDSIGQEATFFILDREGRYVTHSNRELVGKPADPGIVSELVFGKEAAGISTLYGENTLTSIKYIESPGWTMVMQVSVHSLFKEVRGLSRNILLMTLSLVVVSIAAAIWISRRIAMPLVRLNQRIQAYRLTGGAAQDNKELREVNELVILTTEYEQMVMKLEHTIYELVRYQEGKRAAEWNALQAQINPHFLYNTLNSIKCLVWVGKTEFIEPTINALVQLLQMTVQRSEDEITLRDEYVCLKHYVYIQEIRLSRKITLRTYVDEDIWSCGLPKLLLQPIVENAIFHGIERKPEEEEAVISLYAAVYLDDVRIEISDNGIGMNMAQSGEWKAEDAQKPKHRFSGIGMKNVHERLQMNYGSRYGLTVHSTPRQGTTVTLIVPKRVLE</sequence>
<dbReference type="Pfam" id="PF02518">
    <property type="entry name" value="HATPase_c"/>
    <property type="match status" value="1"/>
</dbReference>
<feature type="transmembrane region" description="Helical" evidence="6">
    <location>
        <begin position="46"/>
        <end position="65"/>
    </location>
</feature>
<keyword evidence="8" id="KW-0418">Kinase</keyword>
<accession>A0A4Q9DDN1</accession>
<gene>
    <name evidence="8" type="ORF">EYB31_36120</name>
</gene>
<evidence type="ECO:0000256" key="1">
    <source>
        <dbReference type="ARBA" id="ARBA00004651"/>
    </source>
</evidence>
<evidence type="ECO:0000313" key="9">
    <source>
        <dbReference type="Proteomes" id="UP000293142"/>
    </source>
</evidence>
<evidence type="ECO:0000256" key="5">
    <source>
        <dbReference type="ARBA" id="ARBA00023136"/>
    </source>
</evidence>
<dbReference type="InterPro" id="IPR003594">
    <property type="entry name" value="HATPase_dom"/>
</dbReference>
<comment type="subcellular location">
    <subcellularLocation>
        <location evidence="1">Cell membrane</location>
        <topology evidence="1">Multi-pass membrane protein</topology>
    </subcellularLocation>
</comment>
<keyword evidence="3 6" id="KW-0812">Transmembrane</keyword>
<dbReference type="InterPro" id="IPR050640">
    <property type="entry name" value="Bact_2-comp_sensor_kinase"/>
</dbReference>
<dbReference type="CDD" id="cd12912">
    <property type="entry name" value="PDC2_MCP_like"/>
    <property type="match status" value="1"/>
</dbReference>
<proteinExistence type="predicted"/>
<dbReference type="InterPro" id="IPR010559">
    <property type="entry name" value="Sig_transdc_His_kin_internal"/>
</dbReference>
<evidence type="ECO:0000259" key="7">
    <source>
        <dbReference type="SMART" id="SM00387"/>
    </source>
</evidence>
<comment type="caution">
    <text evidence="8">The sequence shown here is derived from an EMBL/GenBank/DDBJ whole genome shotgun (WGS) entry which is preliminary data.</text>
</comment>
<reference evidence="8 9" key="1">
    <citation type="submission" date="2019-02" db="EMBL/GenBank/DDBJ databases">
        <title>Paenibacillus sp. nov., isolated from surface-sterilized tissue of Thalictrum simplex L.</title>
        <authorList>
            <person name="Tuo L."/>
        </authorList>
    </citation>
    <scope>NUCLEOTIDE SEQUENCE [LARGE SCALE GENOMIC DNA]</scope>
    <source>
        <strain evidence="8 9">N2SHLJ1</strain>
    </source>
</reference>
<dbReference type="Gene3D" id="3.30.565.10">
    <property type="entry name" value="Histidine kinase-like ATPase, C-terminal domain"/>
    <property type="match status" value="1"/>
</dbReference>
<dbReference type="PANTHER" id="PTHR34220">
    <property type="entry name" value="SENSOR HISTIDINE KINASE YPDA"/>
    <property type="match status" value="1"/>
</dbReference>
<evidence type="ECO:0000256" key="2">
    <source>
        <dbReference type="ARBA" id="ARBA00022475"/>
    </source>
</evidence>
<feature type="domain" description="Histidine kinase/HSP90-like ATPase" evidence="7">
    <location>
        <begin position="511"/>
        <end position="623"/>
    </location>
</feature>
<keyword evidence="2" id="KW-1003">Cell membrane</keyword>
<dbReference type="Proteomes" id="UP000293142">
    <property type="component" value="Unassembled WGS sequence"/>
</dbReference>
<dbReference type="Gene3D" id="3.30.450.20">
    <property type="entry name" value="PAS domain"/>
    <property type="match status" value="1"/>
</dbReference>
<evidence type="ECO:0000256" key="6">
    <source>
        <dbReference type="SAM" id="Phobius"/>
    </source>
</evidence>
<evidence type="ECO:0000256" key="4">
    <source>
        <dbReference type="ARBA" id="ARBA00022989"/>
    </source>
</evidence>
<keyword evidence="5 6" id="KW-0472">Membrane</keyword>
<keyword evidence="9" id="KW-1185">Reference proteome</keyword>
<dbReference type="GO" id="GO:0000155">
    <property type="term" value="F:phosphorelay sensor kinase activity"/>
    <property type="evidence" value="ECO:0007669"/>
    <property type="project" value="InterPro"/>
</dbReference>
<dbReference type="EMBL" id="SIRE01000039">
    <property type="protein sequence ID" value="TBL69290.1"/>
    <property type="molecule type" value="Genomic_DNA"/>
</dbReference>
<organism evidence="8 9">
    <name type="scientific">Paenibacillus thalictri</name>
    <dbReference type="NCBI Taxonomy" id="2527873"/>
    <lineage>
        <taxon>Bacteria</taxon>
        <taxon>Bacillati</taxon>
        <taxon>Bacillota</taxon>
        <taxon>Bacilli</taxon>
        <taxon>Bacillales</taxon>
        <taxon>Paenibacillaceae</taxon>
        <taxon>Paenibacillus</taxon>
    </lineage>
</organism>
<evidence type="ECO:0000313" key="8">
    <source>
        <dbReference type="EMBL" id="TBL69290.1"/>
    </source>
</evidence>
<keyword evidence="4 6" id="KW-1133">Transmembrane helix</keyword>
<keyword evidence="8" id="KW-0808">Transferase</keyword>
<dbReference type="AlphaFoldDB" id="A0A4Q9DDN1"/>
<name>A0A4Q9DDN1_9BACL</name>
<dbReference type="GO" id="GO:0005886">
    <property type="term" value="C:plasma membrane"/>
    <property type="evidence" value="ECO:0007669"/>
    <property type="project" value="UniProtKB-SubCell"/>
</dbReference>
<dbReference type="Pfam" id="PF02743">
    <property type="entry name" value="dCache_1"/>
    <property type="match status" value="1"/>
</dbReference>
<feature type="transmembrane region" description="Helical" evidence="6">
    <location>
        <begin position="331"/>
        <end position="349"/>
    </location>
</feature>
<dbReference type="PANTHER" id="PTHR34220:SF7">
    <property type="entry name" value="SENSOR HISTIDINE KINASE YPDA"/>
    <property type="match status" value="1"/>
</dbReference>
<dbReference type="Pfam" id="PF06580">
    <property type="entry name" value="His_kinase"/>
    <property type="match status" value="1"/>
</dbReference>